<keyword evidence="6" id="KW-0418">Kinase</keyword>
<organism evidence="11 12">
    <name type="scientific">Eiseniibacteriota bacterium</name>
    <dbReference type="NCBI Taxonomy" id="2212470"/>
    <lineage>
        <taxon>Bacteria</taxon>
        <taxon>Candidatus Eiseniibacteriota</taxon>
    </lineage>
</organism>
<evidence type="ECO:0000259" key="9">
    <source>
        <dbReference type="PROSITE" id="PS50109"/>
    </source>
</evidence>
<dbReference type="AlphaFoldDB" id="A0A538SCG1"/>
<protein>
    <recommendedName>
        <fullName evidence="2">histidine kinase</fullName>
        <ecNumber evidence="2">2.7.13.3</ecNumber>
    </recommendedName>
</protein>
<dbReference type="SUPFAM" id="SSF47384">
    <property type="entry name" value="Homodimeric domain of signal transducing histidine kinase"/>
    <property type="match status" value="1"/>
</dbReference>
<keyword evidence="5" id="KW-0547">Nucleotide-binding</keyword>
<keyword evidence="7" id="KW-0067">ATP-binding</keyword>
<evidence type="ECO:0000256" key="5">
    <source>
        <dbReference type="ARBA" id="ARBA00022741"/>
    </source>
</evidence>
<evidence type="ECO:0000256" key="3">
    <source>
        <dbReference type="ARBA" id="ARBA00022553"/>
    </source>
</evidence>
<dbReference type="SUPFAM" id="SSF55874">
    <property type="entry name" value="ATPase domain of HSP90 chaperone/DNA topoisomerase II/histidine kinase"/>
    <property type="match status" value="1"/>
</dbReference>
<keyword evidence="4" id="KW-0808">Transferase</keyword>
<keyword evidence="8" id="KW-0902">Two-component regulatory system</keyword>
<dbReference type="GO" id="GO:0005524">
    <property type="term" value="F:ATP binding"/>
    <property type="evidence" value="ECO:0007669"/>
    <property type="project" value="UniProtKB-KW"/>
</dbReference>
<dbReference type="InterPro" id="IPR000014">
    <property type="entry name" value="PAS"/>
</dbReference>
<dbReference type="SMART" id="SM00091">
    <property type="entry name" value="PAS"/>
    <property type="match status" value="1"/>
</dbReference>
<dbReference type="Proteomes" id="UP000320184">
    <property type="component" value="Unassembled WGS sequence"/>
</dbReference>
<dbReference type="CDD" id="cd00082">
    <property type="entry name" value="HisKA"/>
    <property type="match status" value="1"/>
</dbReference>
<dbReference type="PRINTS" id="PR00344">
    <property type="entry name" value="BCTRLSENSOR"/>
</dbReference>
<dbReference type="Gene3D" id="3.30.565.10">
    <property type="entry name" value="Histidine kinase-like ATPase, C-terminal domain"/>
    <property type="match status" value="1"/>
</dbReference>
<dbReference type="InterPro" id="IPR013656">
    <property type="entry name" value="PAS_4"/>
</dbReference>
<keyword evidence="3" id="KW-0597">Phosphoprotein</keyword>
<evidence type="ECO:0000259" key="10">
    <source>
        <dbReference type="PROSITE" id="PS50112"/>
    </source>
</evidence>
<reference evidence="11 12" key="1">
    <citation type="journal article" date="2019" name="Nat. Microbiol.">
        <title>Mediterranean grassland soil C-N compound turnover is dependent on rainfall and depth, and is mediated by genomically divergent microorganisms.</title>
        <authorList>
            <person name="Diamond S."/>
            <person name="Andeer P.F."/>
            <person name="Li Z."/>
            <person name="Crits-Christoph A."/>
            <person name="Burstein D."/>
            <person name="Anantharaman K."/>
            <person name="Lane K.R."/>
            <person name="Thomas B.C."/>
            <person name="Pan C."/>
            <person name="Northen T.R."/>
            <person name="Banfield J.F."/>
        </authorList>
    </citation>
    <scope>NUCLEOTIDE SEQUENCE [LARGE SCALE GENOMIC DNA]</scope>
    <source>
        <strain evidence="11">WS_3</strain>
    </source>
</reference>
<gene>
    <name evidence="11" type="ORF">E6K73_10660</name>
</gene>
<dbReference type="PROSITE" id="PS50112">
    <property type="entry name" value="PAS"/>
    <property type="match status" value="1"/>
</dbReference>
<dbReference type="CDD" id="cd00130">
    <property type="entry name" value="PAS"/>
    <property type="match status" value="1"/>
</dbReference>
<dbReference type="Pfam" id="PF02518">
    <property type="entry name" value="HATPase_c"/>
    <property type="match status" value="1"/>
</dbReference>
<evidence type="ECO:0000256" key="4">
    <source>
        <dbReference type="ARBA" id="ARBA00022679"/>
    </source>
</evidence>
<dbReference type="InterPro" id="IPR005467">
    <property type="entry name" value="His_kinase_dom"/>
</dbReference>
<dbReference type="PANTHER" id="PTHR43065">
    <property type="entry name" value="SENSOR HISTIDINE KINASE"/>
    <property type="match status" value="1"/>
</dbReference>
<evidence type="ECO:0000256" key="2">
    <source>
        <dbReference type="ARBA" id="ARBA00012438"/>
    </source>
</evidence>
<dbReference type="InterPro" id="IPR035965">
    <property type="entry name" value="PAS-like_dom_sf"/>
</dbReference>
<dbReference type="EC" id="2.7.13.3" evidence="2"/>
<dbReference type="GO" id="GO:0000155">
    <property type="term" value="F:phosphorelay sensor kinase activity"/>
    <property type="evidence" value="ECO:0007669"/>
    <property type="project" value="InterPro"/>
</dbReference>
<evidence type="ECO:0000256" key="7">
    <source>
        <dbReference type="ARBA" id="ARBA00022840"/>
    </source>
</evidence>
<dbReference type="SMART" id="SM00387">
    <property type="entry name" value="HATPase_c"/>
    <property type="match status" value="1"/>
</dbReference>
<dbReference type="PROSITE" id="PS50109">
    <property type="entry name" value="HIS_KIN"/>
    <property type="match status" value="1"/>
</dbReference>
<sequence>MRSEALGRPAEAEPPSRPFLWPSGVLDALEQGVVALDRERRVIYNNRRIEEFLGVEPGTLIGTPGSRLFPGADARWLKGASREAREFRLEPEGRELTLKAESLPIRDEDGEAVGSVVFAEAISESEDGEFQKKIDRLVSLGELSAYVAHEIRNPLTGIRTTVQFVGSKLKPNDPRREDLEDVIKELDRIEQIITGLLMFARPPAARPQPCDVHQVLDKTLDFLELQLNDAQVTLFKNYGEDLPLVDADPDLIQQVFLNLCLNAIQAMPQGGELHVTTGIRRYRTRRSMIDVSFRDTGVGIPRELMEKIFDPFFTTRSMGTGLGLPVSVQIMREVGGVVTAKNNAGGGATLRVSFPVPAEAPGKPEEQP</sequence>
<dbReference type="EMBL" id="VBOT01000128">
    <property type="protein sequence ID" value="TMQ49061.1"/>
    <property type="molecule type" value="Genomic_DNA"/>
</dbReference>
<feature type="domain" description="Histidine kinase" evidence="9">
    <location>
        <begin position="146"/>
        <end position="358"/>
    </location>
</feature>
<comment type="caution">
    <text evidence="11">The sequence shown here is derived from an EMBL/GenBank/DDBJ whole genome shotgun (WGS) entry which is preliminary data.</text>
</comment>
<dbReference type="PANTHER" id="PTHR43065:SF10">
    <property type="entry name" value="PEROXIDE STRESS-ACTIVATED HISTIDINE KINASE MAK3"/>
    <property type="match status" value="1"/>
</dbReference>
<name>A0A538SCG1_UNCEI</name>
<dbReference type="InterPro" id="IPR003661">
    <property type="entry name" value="HisK_dim/P_dom"/>
</dbReference>
<dbReference type="SUPFAM" id="SSF55785">
    <property type="entry name" value="PYP-like sensor domain (PAS domain)"/>
    <property type="match status" value="1"/>
</dbReference>
<dbReference type="Gene3D" id="1.10.287.130">
    <property type="match status" value="1"/>
</dbReference>
<evidence type="ECO:0000256" key="6">
    <source>
        <dbReference type="ARBA" id="ARBA00022777"/>
    </source>
</evidence>
<evidence type="ECO:0000313" key="12">
    <source>
        <dbReference type="Proteomes" id="UP000320184"/>
    </source>
</evidence>
<dbReference type="SMART" id="SM00388">
    <property type="entry name" value="HisKA"/>
    <property type="match status" value="1"/>
</dbReference>
<dbReference type="InterPro" id="IPR004358">
    <property type="entry name" value="Sig_transdc_His_kin-like_C"/>
</dbReference>
<accession>A0A538SCG1</accession>
<dbReference type="Gene3D" id="3.30.450.20">
    <property type="entry name" value="PAS domain"/>
    <property type="match status" value="1"/>
</dbReference>
<evidence type="ECO:0000256" key="8">
    <source>
        <dbReference type="ARBA" id="ARBA00023012"/>
    </source>
</evidence>
<dbReference type="InterPro" id="IPR003594">
    <property type="entry name" value="HATPase_dom"/>
</dbReference>
<dbReference type="InterPro" id="IPR036890">
    <property type="entry name" value="HATPase_C_sf"/>
</dbReference>
<comment type="catalytic activity">
    <reaction evidence="1">
        <text>ATP + protein L-histidine = ADP + protein N-phospho-L-histidine.</text>
        <dbReference type="EC" id="2.7.13.3"/>
    </reaction>
</comment>
<dbReference type="Pfam" id="PF00512">
    <property type="entry name" value="HisKA"/>
    <property type="match status" value="1"/>
</dbReference>
<evidence type="ECO:0000256" key="1">
    <source>
        <dbReference type="ARBA" id="ARBA00000085"/>
    </source>
</evidence>
<evidence type="ECO:0000313" key="11">
    <source>
        <dbReference type="EMBL" id="TMQ49061.1"/>
    </source>
</evidence>
<dbReference type="Pfam" id="PF08448">
    <property type="entry name" value="PAS_4"/>
    <property type="match status" value="1"/>
</dbReference>
<proteinExistence type="predicted"/>
<dbReference type="InterPro" id="IPR036097">
    <property type="entry name" value="HisK_dim/P_sf"/>
</dbReference>
<feature type="domain" description="PAS" evidence="10">
    <location>
        <begin position="25"/>
        <end position="62"/>
    </location>
</feature>